<dbReference type="PRINTS" id="PR00463">
    <property type="entry name" value="EP450I"/>
</dbReference>
<keyword evidence="8" id="KW-1185">Reference proteome</keyword>
<gene>
    <name evidence="7" type="ORF">N7509_007479</name>
</gene>
<dbReference type="EMBL" id="JAPZBU010000008">
    <property type="protein sequence ID" value="KAJ5391989.1"/>
    <property type="molecule type" value="Genomic_DNA"/>
</dbReference>
<evidence type="ECO:0000256" key="3">
    <source>
        <dbReference type="ARBA" id="ARBA00022723"/>
    </source>
</evidence>
<dbReference type="Proteomes" id="UP001147747">
    <property type="component" value="Unassembled WGS sequence"/>
</dbReference>
<dbReference type="Pfam" id="PF00067">
    <property type="entry name" value="p450"/>
    <property type="match status" value="1"/>
</dbReference>
<dbReference type="InterPro" id="IPR050121">
    <property type="entry name" value="Cytochrome_P450_monoxygenase"/>
</dbReference>
<comment type="cofactor">
    <cofactor evidence="1 5">
        <name>heme</name>
        <dbReference type="ChEBI" id="CHEBI:30413"/>
    </cofactor>
</comment>
<reference evidence="7" key="2">
    <citation type="journal article" date="2023" name="IMA Fungus">
        <title>Comparative genomic study of the Penicillium genus elucidates a diverse pangenome and 15 lateral gene transfer events.</title>
        <authorList>
            <person name="Petersen C."/>
            <person name="Sorensen T."/>
            <person name="Nielsen M.R."/>
            <person name="Sondergaard T.E."/>
            <person name="Sorensen J.L."/>
            <person name="Fitzpatrick D.A."/>
            <person name="Frisvad J.C."/>
            <person name="Nielsen K.L."/>
        </authorList>
    </citation>
    <scope>NUCLEOTIDE SEQUENCE</scope>
    <source>
        <strain evidence="7">IBT 29677</strain>
    </source>
</reference>
<evidence type="ECO:0000313" key="7">
    <source>
        <dbReference type="EMBL" id="KAJ5391989.1"/>
    </source>
</evidence>
<dbReference type="PANTHER" id="PTHR24305">
    <property type="entry name" value="CYTOCHROME P450"/>
    <property type="match status" value="1"/>
</dbReference>
<dbReference type="InterPro" id="IPR002401">
    <property type="entry name" value="Cyt_P450_E_grp-I"/>
</dbReference>
<dbReference type="GO" id="GO:0004497">
    <property type="term" value="F:monooxygenase activity"/>
    <property type="evidence" value="ECO:0007669"/>
    <property type="project" value="InterPro"/>
</dbReference>
<dbReference type="PANTHER" id="PTHR24305:SF232">
    <property type="entry name" value="P450, PUTATIVE (EUROFUNG)-RELATED"/>
    <property type="match status" value="1"/>
</dbReference>
<evidence type="ECO:0000256" key="6">
    <source>
        <dbReference type="SAM" id="Phobius"/>
    </source>
</evidence>
<dbReference type="FunFam" id="1.10.630.10:FF:000188">
    <property type="entry name" value="Cytochrome P450, putative (Eurofung)"/>
    <property type="match status" value="1"/>
</dbReference>
<dbReference type="InterPro" id="IPR001128">
    <property type="entry name" value="Cyt_P450"/>
</dbReference>
<evidence type="ECO:0008006" key="9">
    <source>
        <dbReference type="Google" id="ProtNLM"/>
    </source>
</evidence>
<evidence type="ECO:0000256" key="1">
    <source>
        <dbReference type="ARBA" id="ARBA00001971"/>
    </source>
</evidence>
<dbReference type="GeneID" id="81371096"/>
<comment type="similarity">
    <text evidence="2">Belongs to the cytochrome P450 family.</text>
</comment>
<dbReference type="Gene3D" id="1.10.630.10">
    <property type="entry name" value="Cytochrome P450"/>
    <property type="match status" value="1"/>
</dbReference>
<dbReference type="GO" id="GO:0043386">
    <property type="term" value="P:mycotoxin biosynthetic process"/>
    <property type="evidence" value="ECO:0007669"/>
    <property type="project" value="UniProtKB-ARBA"/>
</dbReference>
<keyword evidence="4 5" id="KW-0408">Iron</keyword>
<sequence length="496" mass="56709">MGLVNVSTGAAMLDLRSFGAVILVCFVVVRIIVRRYWTPIADILGPILASFSALWQVYHLWKGHIEEELISLHKKHGYFRENEVSVSHPDAVKQLLHANIAKGPWYSIFSMPDYNYVNQMSELNPRRHIEKYRNIAAGFALSNIIKFEPHVDAVLQNLEEHLDKLCDSGESVEFDKWFSFFAFDVLGEVTFSKSFGFIETGTDVRNAVENTKVLARYVAARGHYVWFHNLTLGNPLLSRIGIQPSSHIFDTCLAAIDERKRNPEIRNDMMQRWLDVRDKYPDRMAENELLAAAVGNVGAGADTVGATAQALIYYLLRHPKYLQRVREEIDTAQARGELSPMVQYNEAQKLPFLQACLKETYRYHSAVVGGLPRVVPPGGMTIGGRYFPEGIVLSINTWVFHRNPEIFGEDCDSFKPDRWFQKDTTNIDSFLIHWGAGYNQCPGRNLAQFELSKLLTTLIRDYDIELVDPTKEWVFKSQFLAVPSGWPCRIRRRMTK</sequence>
<dbReference type="PRINTS" id="PR00385">
    <property type="entry name" value="P450"/>
</dbReference>
<evidence type="ECO:0000256" key="4">
    <source>
        <dbReference type="ARBA" id="ARBA00023004"/>
    </source>
</evidence>
<dbReference type="CDD" id="cd11060">
    <property type="entry name" value="CYP57A1-like"/>
    <property type="match status" value="1"/>
</dbReference>
<proteinExistence type="inferred from homology"/>
<keyword evidence="3 5" id="KW-0479">Metal-binding</keyword>
<feature type="transmembrane region" description="Helical" evidence="6">
    <location>
        <begin position="15"/>
        <end position="33"/>
    </location>
</feature>
<comment type="caution">
    <text evidence="7">The sequence shown here is derived from an EMBL/GenBank/DDBJ whole genome shotgun (WGS) entry which is preliminary data.</text>
</comment>
<dbReference type="SUPFAM" id="SSF48264">
    <property type="entry name" value="Cytochrome P450"/>
    <property type="match status" value="1"/>
</dbReference>
<dbReference type="GO" id="GO:0005506">
    <property type="term" value="F:iron ion binding"/>
    <property type="evidence" value="ECO:0007669"/>
    <property type="project" value="InterPro"/>
</dbReference>
<evidence type="ECO:0000256" key="5">
    <source>
        <dbReference type="PIRSR" id="PIRSR602401-1"/>
    </source>
</evidence>
<evidence type="ECO:0000256" key="2">
    <source>
        <dbReference type="ARBA" id="ARBA00010617"/>
    </source>
</evidence>
<keyword evidence="6" id="KW-0472">Membrane</keyword>
<organism evidence="7 8">
    <name type="scientific">Penicillium cosmopolitanum</name>
    <dbReference type="NCBI Taxonomy" id="1131564"/>
    <lineage>
        <taxon>Eukaryota</taxon>
        <taxon>Fungi</taxon>
        <taxon>Dikarya</taxon>
        <taxon>Ascomycota</taxon>
        <taxon>Pezizomycotina</taxon>
        <taxon>Eurotiomycetes</taxon>
        <taxon>Eurotiomycetidae</taxon>
        <taxon>Eurotiales</taxon>
        <taxon>Aspergillaceae</taxon>
        <taxon>Penicillium</taxon>
    </lineage>
</organism>
<evidence type="ECO:0000313" key="8">
    <source>
        <dbReference type="Proteomes" id="UP001147747"/>
    </source>
</evidence>
<dbReference type="OrthoDB" id="3934656at2759"/>
<reference evidence="7" key="1">
    <citation type="submission" date="2022-12" db="EMBL/GenBank/DDBJ databases">
        <authorList>
            <person name="Petersen C."/>
        </authorList>
    </citation>
    <scope>NUCLEOTIDE SEQUENCE</scope>
    <source>
        <strain evidence="7">IBT 29677</strain>
    </source>
</reference>
<keyword evidence="6" id="KW-1133">Transmembrane helix</keyword>
<accession>A0A9W9VYY4</accession>
<dbReference type="InterPro" id="IPR036396">
    <property type="entry name" value="Cyt_P450_sf"/>
</dbReference>
<name>A0A9W9VYY4_9EURO</name>
<dbReference type="GO" id="GO:0020037">
    <property type="term" value="F:heme binding"/>
    <property type="evidence" value="ECO:0007669"/>
    <property type="project" value="InterPro"/>
</dbReference>
<protein>
    <recommendedName>
        <fullName evidence="9">Cytochrome P450</fullName>
    </recommendedName>
</protein>
<dbReference type="AlphaFoldDB" id="A0A9W9VYY4"/>
<dbReference type="RefSeq" id="XP_056487667.1">
    <property type="nucleotide sequence ID" value="XM_056632116.1"/>
</dbReference>
<dbReference type="GO" id="GO:0016705">
    <property type="term" value="F:oxidoreductase activity, acting on paired donors, with incorporation or reduction of molecular oxygen"/>
    <property type="evidence" value="ECO:0007669"/>
    <property type="project" value="InterPro"/>
</dbReference>
<keyword evidence="6" id="KW-0812">Transmembrane</keyword>
<feature type="binding site" description="axial binding residue" evidence="5">
    <location>
        <position position="441"/>
    </location>
    <ligand>
        <name>heme</name>
        <dbReference type="ChEBI" id="CHEBI:30413"/>
    </ligand>
    <ligandPart>
        <name>Fe</name>
        <dbReference type="ChEBI" id="CHEBI:18248"/>
    </ligandPart>
</feature>
<keyword evidence="5" id="KW-0349">Heme</keyword>